<dbReference type="GO" id="GO:0016705">
    <property type="term" value="F:oxidoreductase activity, acting on paired donors, with incorporation or reduction of molecular oxygen"/>
    <property type="evidence" value="ECO:0007669"/>
    <property type="project" value="InterPro"/>
</dbReference>
<organism evidence="3 4">
    <name type="scientific">Acidovorax delafieldii 2AN</name>
    <dbReference type="NCBI Taxonomy" id="573060"/>
    <lineage>
        <taxon>Bacteria</taxon>
        <taxon>Pseudomonadati</taxon>
        <taxon>Pseudomonadota</taxon>
        <taxon>Betaproteobacteria</taxon>
        <taxon>Burkholderiales</taxon>
        <taxon>Comamonadaceae</taxon>
        <taxon>Acidovorax</taxon>
    </lineage>
</organism>
<dbReference type="InterPro" id="IPR011251">
    <property type="entry name" value="Luciferase-like_dom"/>
</dbReference>
<dbReference type="PANTHER" id="PTHR43244:SF1">
    <property type="entry name" value="5,10-METHYLENETETRAHYDROMETHANOPTERIN REDUCTASE"/>
    <property type="match status" value="1"/>
</dbReference>
<evidence type="ECO:0000259" key="2">
    <source>
        <dbReference type="Pfam" id="PF00296"/>
    </source>
</evidence>
<dbReference type="Pfam" id="PF00296">
    <property type="entry name" value="Bac_luciferase"/>
    <property type="match status" value="1"/>
</dbReference>
<keyword evidence="1" id="KW-0560">Oxidoreductase</keyword>
<dbReference type="GO" id="GO:0004497">
    <property type="term" value="F:monooxygenase activity"/>
    <property type="evidence" value="ECO:0007669"/>
    <property type="project" value="UniProtKB-KW"/>
</dbReference>
<reference evidence="3 4" key="1">
    <citation type="submission" date="2009-05" db="EMBL/GenBank/DDBJ databases">
        <title>The draft genome of Acidovorax delafieldii 2AN.</title>
        <authorList>
            <consortium name="US DOE Joint Genome Institute (JGI-PGF)"/>
            <person name="Lucas S."/>
            <person name="Copeland A."/>
            <person name="Lapidus A."/>
            <person name="Glavina del Rio T."/>
            <person name="Tice H."/>
            <person name="Bruce D."/>
            <person name="Goodwin L."/>
            <person name="Pitluck S."/>
            <person name="Larimer F."/>
            <person name="Land M.L."/>
            <person name="Hauser L."/>
            <person name="Shelobolina E.S."/>
            <person name="Picardal F."/>
            <person name="Roden E."/>
            <person name="Emerson D."/>
        </authorList>
    </citation>
    <scope>NUCLEOTIDE SEQUENCE [LARGE SCALE GENOMIC DNA]</scope>
    <source>
        <strain evidence="3 4">2AN</strain>
    </source>
</reference>
<keyword evidence="3" id="KW-0503">Monooxygenase</keyword>
<dbReference type="RefSeq" id="WP_005796362.1">
    <property type="nucleotide sequence ID" value="NZ_ACQT01000064.1"/>
</dbReference>
<dbReference type="EMBL" id="ACQT01000064">
    <property type="protein sequence ID" value="EER60271.1"/>
    <property type="molecule type" value="Genomic_DNA"/>
</dbReference>
<evidence type="ECO:0000313" key="3">
    <source>
        <dbReference type="EMBL" id="EER60271.1"/>
    </source>
</evidence>
<dbReference type="SUPFAM" id="SSF51679">
    <property type="entry name" value="Bacterial luciferase-like"/>
    <property type="match status" value="1"/>
</dbReference>
<evidence type="ECO:0000256" key="1">
    <source>
        <dbReference type="ARBA" id="ARBA00023002"/>
    </source>
</evidence>
<dbReference type="InterPro" id="IPR050564">
    <property type="entry name" value="F420-G6PD/mer"/>
</dbReference>
<dbReference type="PANTHER" id="PTHR43244">
    <property type="match status" value="1"/>
</dbReference>
<accession>C5T5G1</accession>
<gene>
    <name evidence="3" type="ORF">AcdelDRAFT_2141</name>
</gene>
<sequence length="290" mass="32408">MRFGIATYGFRPDHIVPLARHADALGFDGIWLGEHILEPREFESVHPHDEGKTRVPVHTIARKMYDMWTMVGGILGATSRLRVTTGIYLLPLRHPVATARAAVSAQQIGGGRFSLGIGAGWWDEEAANLGVPPAERHKRYNESLRVLPPLLAGEWVHNDGPAYPFKALRVTEEPVRVPLVFGGTGPKALERAATVGDGWYGPMVKPEEAIGLRNQIRQIREAKGLSAPYSFQARVWGEPTLDELRPYFDSGFDTLVIPSETFQGEHDFDMTLEQKYRRLEEIAKALRIQP</sequence>
<dbReference type="PATRIC" id="fig|573060.9.peg.2956"/>
<protein>
    <submittedName>
        <fullName evidence="3">Luciferase-like monooxygenase</fullName>
    </submittedName>
</protein>
<keyword evidence="4" id="KW-1185">Reference proteome</keyword>
<dbReference type="Proteomes" id="UP000003856">
    <property type="component" value="Unassembled WGS sequence"/>
</dbReference>
<name>C5T5G1_ACIDE</name>
<dbReference type="AlphaFoldDB" id="C5T5G1"/>
<evidence type="ECO:0000313" key="4">
    <source>
        <dbReference type="Proteomes" id="UP000003856"/>
    </source>
</evidence>
<comment type="caution">
    <text evidence="3">The sequence shown here is derived from an EMBL/GenBank/DDBJ whole genome shotgun (WGS) entry which is preliminary data.</text>
</comment>
<dbReference type="Gene3D" id="3.20.20.30">
    <property type="entry name" value="Luciferase-like domain"/>
    <property type="match status" value="1"/>
</dbReference>
<dbReference type="InterPro" id="IPR036661">
    <property type="entry name" value="Luciferase-like_sf"/>
</dbReference>
<proteinExistence type="predicted"/>
<feature type="domain" description="Luciferase-like" evidence="2">
    <location>
        <begin position="7"/>
        <end position="228"/>
    </location>
</feature>
<dbReference type="OrthoDB" id="7055978at2"/>